<dbReference type="RefSeq" id="WP_379067850.1">
    <property type="nucleotide sequence ID" value="NZ_JBHTIT010000001.1"/>
</dbReference>
<dbReference type="Proteomes" id="UP001597044">
    <property type="component" value="Unassembled WGS sequence"/>
</dbReference>
<evidence type="ECO:0000313" key="1">
    <source>
        <dbReference type="EMBL" id="MFD0948865.1"/>
    </source>
</evidence>
<keyword evidence="2" id="KW-1185">Reference proteome</keyword>
<reference evidence="2" key="1">
    <citation type="journal article" date="2019" name="Int. J. Syst. Evol. Microbiol.">
        <title>The Global Catalogue of Microorganisms (GCM) 10K type strain sequencing project: providing services to taxonomists for standard genome sequencing and annotation.</title>
        <authorList>
            <consortium name="The Broad Institute Genomics Platform"/>
            <consortium name="The Broad Institute Genome Sequencing Center for Infectious Disease"/>
            <person name="Wu L."/>
            <person name="Ma J."/>
        </authorList>
    </citation>
    <scope>NUCLEOTIDE SEQUENCE [LARGE SCALE GENOMIC DNA]</scope>
    <source>
        <strain evidence="2">CCUG 63419</strain>
    </source>
</reference>
<comment type="caution">
    <text evidence="1">The sequence shown here is derived from an EMBL/GenBank/DDBJ whole genome shotgun (WGS) entry which is preliminary data.</text>
</comment>
<accession>A0ABW3HE20</accession>
<proteinExistence type="predicted"/>
<evidence type="ECO:0000313" key="2">
    <source>
        <dbReference type="Proteomes" id="UP001597044"/>
    </source>
</evidence>
<dbReference type="PROSITE" id="PS51257">
    <property type="entry name" value="PROKAR_LIPOPROTEIN"/>
    <property type="match status" value="1"/>
</dbReference>
<gene>
    <name evidence="1" type="ORF">ACFQ0F_00395</name>
</gene>
<dbReference type="EMBL" id="JBHTIT010000001">
    <property type="protein sequence ID" value="MFD0948865.1"/>
    <property type="molecule type" value="Genomic_DNA"/>
</dbReference>
<sequence length="137" mass="14918">MKIYCNKIVCLALLAVLLQGCAGVRLSYKSLLKNPDAEPSLQIKVGEAAEVLAIGNGFPGWWGYYPWMISAAPEIASIECENTRSFIPFREPGVLFGGTVCRLVAHQKGDATLYFGNKFNLGEDAHALKIAVVVEDE</sequence>
<organism evidence="1 2">
    <name type="scientific">Paraperlucidibaca wandonensis</name>
    <dbReference type="NCBI Taxonomy" id="1268273"/>
    <lineage>
        <taxon>Bacteria</taxon>
        <taxon>Pseudomonadati</taxon>
        <taxon>Pseudomonadota</taxon>
        <taxon>Gammaproteobacteria</taxon>
        <taxon>Moraxellales</taxon>
        <taxon>Moraxellaceae</taxon>
        <taxon>Paraperlucidibaca</taxon>
    </lineage>
</organism>
<evidence type="ECO:0008006" key="3">
    <source>
        <dbReference type="Google" id="ProtNLM"/>
    </source>
</evidence>
<protein>
    <recommendedName>
        <fullName evidence="3">Lipoprotein</fullName>
    </recommendedName>
</protein>
<name>A0ABW3HE20_9GAMM</name>